<accession>A0A829ZAL6</accession>
<feature type="signal peptide" evidence="1">
    <location>
        <begin position="1"/>
        <end position="28"/>
    </location>
</feature>
<name>A0A829ZAL6_9FIRM</name>
<reference evidence="2 3" key="1">
    <citation type="journal article" date="2020" name="Microbiome">
        <title>Single-cell genomics of uncultured bacteria reveals dietary fiber responders in the mouse gut microbiota.</title>
        <authorList>
            <person name="Chijiiwa R."/>
            <person name="Hosokawa M."/>
            <person name="Kogawa M."/>
            <person name="Nishikawa Y."/>
            <person name="Ide K."/>
            <person name="Sakanashi C."/>
            <person name="Takahashi K."/>
            <person name="Takeyama H."/>
        </authorList>
    </citation>
    <scope>NUCLEOTIDE SEQUENCE [LARGE SCALE GENOMIC DNA]</scope>
    <source>
        <strain evidence="2">IMSAGC_017</strain>
    </source>
</reference>
<sequence>MIMRKAKKVIVFCLSTIMLYTTVTIAYAASDNANNIQNTNYSMVFEVEKDSLDIATEEYNIPKEVSKYIADVFSENKEAKVTVYSPESKISMFGSSGSWSNTRTYKGYTLKDWNVHVTNAFNMVDVKTGSLSAKFANELLIYGAGNLLDRIVPFGSAGITLAQFILGNSSTVMAKSGDKASAAPKYTSDTKFTYVKVGVDYLLGARTHKALLQDITWYYYSDSLHETISGKYIYNKTFKTPLYNSPDAKAITGTGIGGILESAIKVRIGSKDFVLE</sequence>
<comment type="caution">
    <text evidence="2">The sequence shown here is derived from an EMBL/GenBank/DDBJ whole genome shotgun (WGS) entry which is preliminary data.</text>
</comment>
<keyword evidence="1" id="KW-0732">Signal</keyword>
<dbReference type="Proteomes" id="UP000490821">
    <property type="component" value="Unassembled WGS sequence"/>
</dbReference>
<organism evidence="2 3">
    <name type="scientific">Thomasclavelia cocleata</name>
    <dbReference type="NCBI Taxonomy" id="69824"/>
    <lineage>
        <taxon>Bacteria</taxon>
        <taxon>Bacillati</taxon>
        <taxon>Bacillota</taxon>
        <taxon>Erysipelotrichia</taxon>
        <taxon>Erysipelotrichales</taxon>
        <taxon>Coprobacillaceae</taxon>
        <taxon>Thomasclavelia</taxon>
    </lineage>
</organism>
<dbReference type="EMBL" id="BLMI01000144">
    <property type="protein sequence ID" value="GFI41136.1"/>
    <property type="molecule type" value="Genomic_DNA"/>
</dbReference>
<proteinExistence type="predicted"/>
<evidence type="ECO:0000313" key="2">
    <source>
        <dbReference type="EMBL" id="GFI41136.1"/>
    </source>
</evidence>
<protein>
    <recommendedName>
        <fullName evidence="4">Toxin ETX/toxin MTX2</fullName>
    </recommendedName>
</protein>
<gene>
    <name evidence="2" type="ORF">IMSAGC017_01176</name>
</gene>
<evidence type="ECO:0000313" key="3">
    <source>
        <dbReference type="Proteomes" id="UP000490821"/>
    </source>
</evidence>
<evidence type="ECO:0008006" key="4">
    <source>
        <dbReference type="Google" id="ProtNLM"/>
    </source>
</evidence>
<dbReference type="AlphaFoldDB" id="A0A829ZAL6"/>
<evidence type="ECO:0000256" key="1">
    <source>
        <dbReference type="SAM" id="SignalP"/>
    </source>
</evidence>
<feature type="chain" id="PRO_5032420567" description="Toxin ETX/toxin MTX2" evidence="1">
    <location>
        <begin position="29"/>
        <end position="276"/>
    </location>
</feature>